<reference evidence="1 2" key="1">
    <citation type="submission" date="2019-12" db="EMBL/GenBank/DDBJ databases">
        <authorList>
            <person name="Alioto T."/>
            <person name="Alioto T."/>
            <person name="Gomez Garrido J."/>
        </authorList>
    </citation>
    <scope>NUCLEOTIDE SEQUENCE [LARGE SCALE GENOMIC DNA]</scope>
</reference>
<evidence type="ECO:0000313" key="2">
    <source>
        <dbReference type="Proteomes" id="UP000594638"/>
    </source>
</evidence>
<feature type="non-terminal residue" evidence="1">
    <location>
        <position position="1"/>
    </location>
</feature>
<proteinExistence type="predicted"/>
<organism evidence="1 2">
    <name type="scientific">Olea europaea subsp. europaea</name>
    <dbReference type="NCBI Taxonomy" id="158383"/>
    <lineage>
        <taxon>Eukaryota</taxon>
        <taxon>Viridiplantae</taxon>
        <taxon>Streptophyta</taxon>
        <taxon>Embryophyta</taxon>
        <taxon>Tracheophyta</taxon>
        <taxon>Spermatophyta</taxon>
        <taxon>Magnoliopsida</taxon>
        <taxon>eudicotyledons</taxon>
        <taxon>Gunneridae</taxon>
        <taxon>Pentapetalae</taxon>
        <taxon>asterids</taxon>
        <taxon>lamiids</taxon>
        <taxon>Lamiales</taxon>
        <taxon>Oleaceae</taxon>
        <taxon>Oleeae</taxon>
        <taxon>Olea</taxon>
    </lineage>
</organism>
<protein>
    <submittedName>
        <fullName evidence="1">Uncharacterized protein</fullName>
    </submittedName>
</protein>
<accession>A0A8S0PZ80</accession>
<dbReference type="Gramene" id="OE9A101104T1">
    <property type="protein sequence ID" value="OE9A101104C1"/>
    <property type="gene ID" value="OE9A101104"/>
</dbReference>
<evidence type="ECO:0000313" key="1">
    <source>
        <dbReference type="EMBL" id="CAA2959915.1"/>
    </source>
</evidence>
<name>A0A8S0PZ80_OLEEU</name>
<gene>
    <name evidence="1" type="ORF">OLEA9_A101104</name>
</gene>
<dbReference type="AlphaFoldDB" id="A0A8S0PZ80"/>
<keyword evidence="2" id="KW-1185">Reference proteome</keyword>
<comment type="caution">
    <text evidence="1">The sequence shown here is derived from an EMBL/GenBank/DDBJ whole genome shotgun (WGS) entry which is preliminary data.</text>
</comment>
<dbReference type="EMBL" id="CACTIH010000353">
    <property type="protein sequence ID" value="CAA2959915.1"/>
    <property type="molecule type" value="Genomic_DNA"/>
</dbReference>
<sequence length="68" mass="7958">DVRNEFMNNGKARDVNEDPLVCVEVKNDKNEDDNEQRQVTDNLLVNEPVLVEEKTTLIDVEEQNKQRM</sequence>
<dbReference type="Proteomes" id="UP000594638">
    <property type="component" value="Unassembled WGS sequence"/>
</dbReference>